<keyword evidence="1" id="KW-0732">Signal</keyword>
<evidence type="ECO:0008006" key="4">
    <source>
        <dbReference type="Google" id="ProtNLM"/>
    </source>
</evidence>
<proteinExistence type="predicted"/>
<feature type="signal peptide" evidence="1">
    <location>
        <begin position="1"/>
        <end position="19"/>
    </location>
</feature>
<sequence length="240" mass="26474">MRHYYLLLILVFSSMAPFAQTNKFPPDGNVGIGTTTPSSQIEIYNIAPKITLTPASYPGNYKTSFGVQPGAQAFLIFGNNSQNEIRAGNSLAGGFLDFFTNNTVDQHLASDGNLAMRLAANGNVGIGTTSPREKLSVNGKIRAQEIKVEASPWPDYVFMKDYKLPTLQETEVHIKEKGHLPGIPSAAEVKANGIDLGEMNAKLLQKIEELTLHMIELTKQSKLQNEKYDKEIEYLKSKLK</sequence>
<dbReference type="RefSeq" id="WP_131608062.1">
    <property type="nucleotide sequence ID" value="NZ_SJSM01000003.1"/>
</dbReference>
<evidence type="ECO:0000313" key="3">
    <source>
        <dbReference type="Proteomes" id="UP000291117"/>
    </source>
</evidence>
<feature type="chain" id="PRO_5020350686" description="BZIP transcription factor" evidence="1">
    <location>
        <begin position="20"/>
        <end position="240"/>
    </location>
</feature>
<keyword evidence="3" id="KW-1185">Reference proteome</keyword>
<gene>
    <name evidence="2" type="ORF">EZ444_07235</name>
</gene>
<dbReference type="Proteomes" id="UP000291117">
    <property type="component" value="Unassembled WGS sequence"/>
</dbReference>
<reference evidence="2 3" key="1">
    <citation type="submission" date="2019-02" db="EMBL/GenBank/DDBJ databases">
        <title>Pedobacter sp. RP-3-8 sp. nov., isolated from Arctic soil.</title>
        <authorList>
            <person name="Dahal R.H."/>
        </authorList>
    </citation>
    <scope>NUCLEOTIDE SEQUENCE [LARGE SCALE GENOMIC DNA]</scope>
    <source>
        <strain evidence="2 3">RP-3-8</strain>
    </source>
</reference>
<dbReference type="EMBL" id="SJSM01000003">
    <property type="protein sequence ID" value="TCC97702.1"/>
    <property type="molecule type" value="Genomic_DNA"/>
</dbReference>
<name>A0A4R0NEU6_9SPHI</name>
<protein>
    <recommendedName>
        <fullName evidence="4">BZIP transcription factor</fullName>
    </recommendedName>
</protein>
<comment type="caution">
    <text evidence="2">The sequence shown here is derived from an EMBL/GenBank/DDBJ whole genome shotgun (WGS) entry which is preliminary data.</text>
</comment>
<dbReference type="OrthoDB" id="680331at2"/>
<evidence type="ECO:0000313" key="2">
    <source>
        <dbReference type="EMBL" id="TCC97702.1"/>
    </source>
</evidence>
<dbReference type="AlphaFoldDB" id="A0A4R0NEU6"/>
<accession>A0A4R0NEU6</accession>
<organism evidence="2 3">
    <name type="scientific">Pedobacter hiemivivus</name>
    <dbReference type="NCBI Taxonomy" id="2530454"/>
    <lineage>
        <taxon>Bacteria</taxon>
        <taxon>Pseudomonadati</taxon>
        <taxon>Bacteroidota</taxon>
        <taxon>Sphingobacteriia</taxon>
        <taxon>Sphingobacteriales</taxon>
        <taxon>Sphingobacteriaceae</taxon>
        <taxon>Pedobacter</taxon>
    </lineage>
</organism>
<evidence type="ECO:0000256" key="1">
    <source>
        <dbReference type="SAM" id="SignalP"/>
    </source>
</evidence>